<dbReference type="InterPro" id="IPR000182">
    <property type="entry name" value="GNAT_dom"/>
</dbReference>
<reference evidence="4 5" key="1">
    <citation type="submission" date="2018-12" db="EMBL/GenBank/DDBJ databases">
        <title>Genome Sequence of Candidatus Viridilinea halotolerans isolated from saline sulfide-rich spring.</title>
        <authorList>
            <person name="Grouzdev D.S."/>
            <person name="Burganskaya E.I."/>
            <person name="Krutkina M.S."/>
            <person name="Sukhacheva M.V."/>
            <person name="Gorlenko V.M."/>
        </authorList>
    </citation>
    <scope>NUCLEOTIDE SEQUENCE [LARGE SCALE GENOMIC DNA]</scope>
    <source>
        <strain evidence="4">Chok-6</strain>
    </source>
</reference>
<evidence type="ECO:0000313" key="5">
    <source>
        <dbReference type="Proteomes" id="UP000280307"/>
    </source>
</evidence>
<dbReference type="Gene3D" id="3.40.630.30">
    <property type="match status" value="1"/>
</dbReference>
<accession>A0A426TTV8</accession>
<organism evidence="4 5">
    <name type="scientific">Candidatus Viridilinea halotolerans</name>
    <dbReference type="NCBI Taxonomy" id="2491704"/>
    <lineage>
        <taxon>Bacteria</taxon>
        <taxon>Bacillati</taxon>
        <taxon>Chloroflexota</taxon>
        <taxon>Chloroflexia</taxon>
        <taxon>Chloroflexales</taxon>
        <taxon>Chloroflexineae</taxon>
        <taxon>Oscillochloridaceae</taxon>
        <taxon>Candidatus Viridilinea</taxon>
    </lineage>
</organism>
<dbReference type="EMBL" id="RSAS01000722">
    <property type="protein sequence ID" value="RRR68411.1"/>
    <property type="molecule type" value="Genomic_DNA"/>
</dbReference>
<dbReference type="GO" id="GO:0016747">
    <property type="term" value="F:acyltransferase activity, transferring groups other than amino-acyl groups"/>
    <property type="evidence" value="ECO:0007669"/>
    <property type="project" value="InterPro"/>
</dbReference>
<dbReference type="PANTHER" id="PTHR43877:SF6">
    <property type="entry name" value="GCN5-RELATED N-ACETYLTRANSFERASE"/>
    <property type="match status" value="1"/>
</dbReference>
<proteinExistence type="predicted"/>
<dbReference type="InterPro" id="IPR016181">
    <property type="entry name" value="Acyl_CoA_acyltransferase"/>
</dbReference>
<feature type="domain" description="N-acetyltransferase" evidence="3">
    <location>
        <begin position="5"/>
        <end position="157"/>
    </location>
</feature>
<dbReference type="Proteomes" id="UP000280307">
    <property type="component" value="Unassembled WGS sequence"/>
</dbReference>
<dbReference type="InterPro" id="IPR050832">
    <property type="entry name" value="Bact_Acetyltransf"/>
</dbReference>
<evidence type="ECO:0000256" key="1">
    <source>
        <dbReference type="ARBA" id="ARBA00022679"/>
    </source>
</evidence>
<keyword evidence="1 4" id="KW-0808">Transferase</keyword>
<dbReference type="PANTHER" id="PTHR43877">
    <property type="entry name" value="AMINOALKYLPHOSPHONATE N-ACETYLTRANSFERASE-RELATED-RELATED"/>
    <property type="match status" value="1"/>
</dbReference>
<evidence type="ECO:0000313" key="4">
    <source>
        <dbReference type="EMBL" id="RRR68411.1"/>
    </source>
</evidence>
<dbReference type="SUPFAM" id="SSF55729">
    <property type="entry name" value="Acyl-CoA N-acyltransferases (Nat)"/>
    <property type="match status" value="2"/>
</dbReference>
<dbReference type="AlphaFoldDB" id="A0A426TTV8"/>
<evidence type="ECO:0000256" key="2">
    <source>
        <dbReference type="ARBA" id="ARBA00023315"/>
    </source>
</evidence>
<name>A0A426TTV8_9CHLR</name>
<feature type="domain" description="N-acetyltransferase" evidence="3">
    <location>
        <begin position="174"/>
        <end position="331"/>
    </location>
</feature>
<dbReference type="CDD" id="cd04301">
    <property type="entry name" value="NAT_SF"/>
    <property type="match status" value="2"/>
</dbReference>
<protein>
    <submittedName>
        <fullName evidence="4">GNAT family N-acetyltransferase</fullName>
    </submittedName>
</protein>
<evidence type="ECO:0000259" key="3">
    <source>
        <dbReference type="PROSITE" id="PS51186"/>
    </source>
</evidence>
<sequence length="335" mass="37097">MLPHLAIRRATADPSDYLAVAALHRLTGEADTPDDLLAFDRTCERSGAHSWRYLAQNHAGETLGVGHFFPVTWLKEAGTYWIAVRVRQDCERQGLASALLAQMEADLAALGARAMWLMVPEQQPALLAALQRRGFAEQMRSHPFTLEVAQAPSLDLVARLARLADHGLVVRTLAACRAEDPAWLERVYTLHAALTREVPIPEKIFVTREEFAAFAVDAPDALLDAFFVVCAGDDYVGLSFMQRRAHAPSTLFQELTGTLPAYRGLGLARTLKELTLAYALEHGYQRIVTWVEDTNAPMVAINRHYGFVRETGLVLLERPIAVPVPLEALRELVVA</sequence>
<keyword evidence="2" id="KW-0012">Acyltransferase</keyword>
<dbReference type="Pfam" id="PF00583">
    <property type="entry name" value="Acetyltransf_1"/>
    <property type="match status" value="2"/>
</dbReference>
<dbReference type="PROSITE" id="PS51186">
    <property type="entry name" value="GNAT"/>
    <property type="match status" value="2"/>
</dbReference>
<gene>
    <name evidence="4" type="ORF">EI684_17660</name>
</gene>
<comment type="caution">
    <text evidence="4">The sequence shown here is derived from an EMBL/GenBank/DDBJ whole genome shotgun (WGS) entry which is preliminary data.</text>
</comment>